<sequence length="431" mass="49129">MGRLDTRSDTKSHRSQYITTSTWCVVSCLCMVLLFICMCFPLTHSPFELGLLYLFIQRVPFHAYSKNLRSFEKPKDLKIIALVPFRSHERTEILDCYLRVGSDTVSFLEILWQYANSSIYLKPKRNLVDDQGFLDLVIFIPQMNDTESLEWLTSVVERTPRYRISETADYVQWGGTDKNVMLIKIDGDIIFLEDHTIPTIVKTKLDHPGSLIVSANVINQAALQTLHSHPGIALPYLPEVFPSSGQTQDWRVANLPPWEGPADFKIYKGYSPPSKSHRWLPLTEENGDRTPIATSMYDDNGPGLDDWTVHAQQHYSFLQHLESGDLYRYKFPMWVNPTESVGLNFLCLEAGDPRVIDSIIEQDVDQLAMKAAQEVQGSSRDVIIDGKGLAAHYSADASLDGLDSTDILCRYRAYAKEMFYSRSRDCCFLFP</sequence>
<evidence type="ECO:0000313" key="2">
    <source>
        <dbReference type="EMBL" id="KAE8384041.1"/>
    </source>
</evidence>
<dbReference type="AlphaFoldDB" id="A0A5N7BQB8"/>
<dbReference type="EMBL" id="ML735410">
    <property type="protein sequence ID" value="KAE8384041.1"/>
    <property type="molecule type" value="Genomic_DNA"/>
</dbReference>
<reference evidence="2" key="1">
    <citation type="submission" date="2019-04" db="EMBL/GenBank/DDBJ databases">
        <title>Friends and foes A comparative genomics studyof 23 Aspergillus species from section Flavi.</title>
        <authorList>
            <consortium name="DOE Joint Genome Institute"/>
            <person name="Kjaerbolling I."/>
            <person name="Vesth T."/>
            <person name="Frisvad J.C."/>
            <person name="Nybo J.L."/>
            <person name="Theobald S."/>
            <person name="Kildgaard S."/>
            <person name="Isbrandt T."/>
            <person name="Kuo A."/>
            <person name="Sato A."/>
            <person name="Lyhne E.K."/>
            <person name="Kogle M.E."/>
            <person name="Wiebenga A."/>
            <person name="Kun R.S."/>
            <person name="Lubbers R.J."/>
            <person name="Makela M.R."/>
            <person name="Barry K."/>
            <person name="Chovatia M."/>
            <person name="Clum A."/>
            <person name="Daum C."/>
            <person name="Haridas S."/>
            <person name="He G."/>
            <person name="LaButti K."/>
            <person name="Lipzen A."/>
            <person name="Mondo S."/>
            <person name="Riley R."/>
            <person name="Salamov A."/>
            <person name="Simmons B.A."/>
            <person name="Magnuson J.K."/>
            <person name="Henrissat B."/>
            <person name="Mortensen U.H."/>
            <person name="Larsen T.O."/>
            <person name="Devries R.P."/>
            <person name="Grigoriev I.V."/>
            <person name="Machida M."/>
            <person name="Baker S.E."/>
            <person name="Andersen M.R."/>
        </authorList>
    </citation>
    <scope>NUCLEOTIDE SEQUENCE [LARGE SCALE GENOMIC DNA]</scope>
    <source>
        <strain evidence="2">IBT 14317</strain>
    </source>
</reference>
<keyword evidence="1" id="KW-0812">Transmembrane</keyword>
<evidence type="ECO:0000256" key="1">
    <source>
        <dbReference type="SAM" id="Phobius"/>
    </source>
</evidence>
<accession>A0A5N7BQB8</accession>
<keyword evidence="1" id="KW-1133">Transmembrane helix</keyword>
<protein>
    <submittedName>
        <fullName evidence="2">Uncharacterized protein</fullName>
    </submittedName>
</protein>
<name>A0A5N7BQB8_PETAA</name>
<dbReference type="Proteomes" id="UP000326877">
    <property type="component" value="Unassembled WGS sequence"/>
</dbReference>
<dbReference type="OrthoDB" id="5593235at2759"/>
<keyword evidence="1" id="KW-0472">Membrane</keyword>
<gene>
    <name evidence="2" type="ORF">BDV23DRAFT_45508</name>
</gene>
<organism evidence="2">
    <name type="scientific">Petromyces alliaceus</name>
    <name type="common">Aspergillus alliaceus</name>
    <dbReference type="NCBI Taxonomy" id="209559"/>
    <lineage>
        <taxon>Eukaryota</taxon>
        <taxon>Fungi</taxon>
        <taxon>Dikarya</taxon>
        <taxon>Ascomycota</taxon>
        <taxon>Pezizomycotina</taxon>
        <taxon>Eurotiomycetes</taxon>
        <taxon>Eurotiomycetidae</taxon>
        <taxon>Eurotiales</taxon>
        <taxon>Aspergillaceae</taxon>
        <taxon>Aspergillus</taxon>
        <taxon>Aspergillus subgen. Circumdati</taxon>
    </lineage>
</organism>
<feature type="transmembrane region" description="Helical" evidence="1">
    <location>
        <begin position="21"/>
        <end position="43"/>
    </location>
</feature>
<proteinExistence type="predicted"/>